<organism evidence="1 2">
    <name type="scientific">Haloechinothrix salitolerans</name>
    <dbReference type="NCBI Taxonomy" id="926830"/>
    <lineage>
        <taxon>Bacteria</taxon>
        <taxon>Bacillati</taxon>
        <taxon>Actinomycetota</taxon>
        <taxon>Actinomycetes</taxon>
        <taxon>Pseudonocardiales</taxon>
        <taxon>Pseudonocardiaceae</taxon>
        <taxon>Haloechinothrix</taxon>
    </lineage>
</organism>
<evidence type="ECO:0000313" key="2">
    <source>
        <dbReference type="Proteomes" id="UP001596337"/>
    </source>
</evidence>
<reference evidence="2" key="1">
    <citation type="journal article" date="2019" name="Int. J. Syst. Evol. Microbiol.">
        <title>The Global Catalogue of Microorganisms (GCM) 10K type strain sequencing project: providing services to taxonomists for standard genome sequencing and annotation.</title>
        <authorList>
            <consortium name="The Broad Institute Genomics Platform"/>
            <consortium name="The Broad Institute Genome Sequencing Center for Infectious Disease"/>
            <person name="Wu L."/>
            <person name="Ma J."/>
        </authorList>
    </citation>
    <scope>NUCLEOTIDE SEQUENCE [LARGE SCALE GENOMIC DNA]</scope>
    <source>
        <strain evidence="2">KCTC 32255</strain>
    </source>
</reference>
<proteinExistence type="predicted"/>
<accession>A0ABW2C7M0</accession>
<dbReference type="EMBL" id="JBHSXX010000001">
    <property type="protein sequence ID" value="MFC6870819.1"/>
    <property type="molecule type" value="Genomic_DNA"/>
</dbReference>
<comment type="caution">
    <text evidence="1">The sequence shown here is derived from an EMBL/GenBank/DDBJ whole genome shotgun (WGS) entry which is preliminary data.</text>
</comment>
<keyword evidence="2" id="KW-1185">Reference proteome</keyword>
<gene>
    <name evidence="1" type="ORF">ACFQGD_27180</name>
</gene>
<evidence type="ECO:0000313" key="1">
    <source>
        <dbReference type="EMBL" id="MFC6870819.1"/>
    </source>
</evidence>
<dbReference type="Proteomes" id="UP001596337">
    <property type="component" value="Unassembled WGS sequence"/>
</dbReference>
<dbReference type="RefSeq" id="WP_345393742.1">
    <property type="nucleotide sequence ID" value="NZ_BAABLA010000020.1"/>
</dbReference>
<protein>
    <recommendedName>
        <fullName evidence="3">MgtE intracellular N domain-containing protein</fullName>
    </recommendedName>
</protein>
<name>A0ABW2C7M0_9PSEU</name>
<evidence type="ECO:0008006" key="3">
    <source>
        <dbReference type="Google" id="ProtNLM"/>
    </source>
</evidence>
<sequence length="308" mass="32710">MTTDARPEVQRIARLLRVRPDQLGFLDDVDDADLIAFRGQLTSTLFDANAGVLTRLGSAAKLLPSPVLAKIAERVFGPLLCARVAGAMDPSKASEVAARLPVNFLTDVAVELDPRQVEQVVRALPNDMIVDVARVLGQREDWITLGQFVGFLGADHLTAAVDALDDTQLLRTAYTVDDVSAIPGVVDVVGTERLTALFTTAAREDLFDALLRLATHLRDDQIDSLADAIMAAERGTLGRLVTAAATCRHWDALLPIAASLPADAKAGIAESVGDLSPEVRADIMAQATSLGVYDDLGPIADALAERAA</sequence>